<dbReference type="Proteomes" id="UP000186922">
    <property type="component" value="Unassembled WGS sequence"/>
</dbReference>
<evidence type="ECO:0000313" key="3">
    <source>
        <dbReference type="Proteomes" id="UP000186922"/>
    </source>
</evidence>
<feature type="region of interest" description="Disordered" evidence="1">
    <location>
        <begin position="48"/>
        <end position="95"/>
    </location>
</feature>
<sequence length="135" mass="14706">MPKCNGIPLLNIPYDPNYNKTGKEPSVDYYLLTQHNVTLAPLPYIPTRPTTSTTTTAPATPMTITTTTTTTKPTTVRTAPTKSTPTTPTTEAPKVTQSAAEATTSAAMHNHLQFWGSSICFSSIILYWGQDKSWL</sequence>
<evidence type="ECO:0000313" key="2">
    <source>
        <dbReference type="EMBL" id="GAU94741.1"/>
    </source>
</evidence>
<proteinExistence type="predicted"/>
<dbReference type="EMBL" id="BDGG01000003">
    <property type="protein sequence ID" value="GAU94741.1"/>
    <property type="molecule type" value="Genomic_DNA"/>
</dbReference>
<gene>
    <name evidence="2" type="primary">RvY_06464-1</name>
    <name evidence="2" type="synonym">RvY_06464.1</name>
    <name evidence="2" type="ORF">RvY_06464</name>
</gene>
<protein>
    <submittedName>
        <fullName evidence="2">Uncharacterized protein</fullName>
    </submittedName>
</protein>
<reference evidence="2 3" key="1">
    <citation type="journal article" date="2016" name="Nat. Commun.">
        <title>Extremotolerant tardigrade genome and improved radiotolerance of human cultured cells by tardigrade-unique protein.</title>
        <authorList>
            <person name="Hashimoto T."/>
            <person name="Horikawa D.D."/>
            <person name="Saito Y."/>
            <person name="Kuwahara H."/>
            <person name="Kozuka-Hata H."/>
            <person name="Shin-I T."/>
            <person name="Minakuchi Y."/>
            <person name="Ohishi K."/>
            <person name="Motoyama A."/>
            <person name="Aizu T."/>
            <person name="Enomoto A."/>
            <person name="Kondo K."/>
            <person name="Tanaka S."/>
            <person name="Hara Y."/>
            <person name="Koshikawa S."/>
            <person name="Sagara H."/>
            <person name="Miura T."/>
            <person name="Yokobori S."/>
            <person name="Miyagawa K."/>
            <person name="Suzuki Y."/>
            <person name="Kubo T."/>
            <person name="Oyama M."/>
            <person name="Kohara Y."/>
            <person name="Fujiyama A."/>
            <person name="Arakawa K."/>
            <person name="Katayama T."/>
            <person name="Toyoda A."/>
            <person name="Kunieda T."/>
        </authorList>
    </citation>
    <scope>NUCLEOTIDE SEQUENCE [LARGE SCALE GENOMIC DNA]</scope>
    <source>
        <strain evidence="2 3">YOKOZUNA-1</strain>
    </source>
</reference>
<evidence type="ECO:0000256" key="1">
    <source>
        <dbReference type="SAM" id="MobiDB-lite"/>
    </source>
</evidence>
<organism evidence="2 3">
    <name type="scientific">Ramazzottius varieornatus</name>
    <name type="common">Water bear</name>
    <name type="synonym">Tardigrade</name>
    <dbReference type="NCBI Taxonomy" id="947166"/>
    <lineage>
        <taxon>Eukaryota</taxon>
        <taxon>Metazoa</taxon>
        <taxon>Ecdysozoa</taxon>
        <taxon>Tardigrada</taxon>
        <taxon>Eutardigrada</taxon>
        <taxon>Parachela</taxon>
        <taxon>Hypsibioidea</taxon>
        <taxon>Ramazzottiidae</taxon>
        <taxon>Ramazzottius</taxon>
    </lineage>
</organism>
<dbReference type="AlphaFoldDB" id="A0A1D1UZ52"/>
<accession>A0A1D1UZ52</accession>
<keyword evidence="3" id="KW-1185">Reference proteome</keyword>
<comment type="caution">
    <text evidence="2">The sequence shown here is derived from an EMBL/GenBank/DDBJ whole genome shotgun (WGS) entry which is preliminary data.</text>
</comment>
<name>A0A1D1UZ52_RAMVA</name>